<keyword evidence="2" id="KW-1185">Reference proteome</keyword>
<gene>
    <name evidence="1" type="ORF">FPE_LOCUS6527</name>
</gene>
<accession>A0AAD1Z2E9</accession>
<dbReference type="AlphaFoldDB" id="A0AAD1Z2E9"/>
<dbReference type="EMBL" id="OU503039">
    <property type="protein sequence ID" value="CAI9759097.1"/>
    <property type="molecule type" value="Genomic_DNA"/>
</dbReference>
<organism evidence="1 2">
    <name type="scientific">Fraxinus pennsylvanica</name>
    <dbReference type="NCBI Taxonomy" id="56036"/>
    <lineage>
        <taxon>Eukaryota</taxon>
        <taxon>Viridiplantae</taxon>
        <taxon>Streptophyta</taxon>
        <taxon>Embryophyta</taxon>
        <taxon>Tracheophyta</taxon>
        <taxon>Spermatophyta</taxon>
        <taxon>Magnoliopsida</taxon>
        <taxon>eudicotyledons</taxon>
        <taxon>Gunneridae</taxon>
        <taxon>Pentapetalae</taxon>
        <taxon>asterids</taxon>
        <taxon>lamiids</taxon>
        <taxon>Lamiales</taxon>
        <taxon>Oleaceae</taxon>
        <taxon>Oleeae</taxon>
        <taxon>Fraxinus</taxon>
    </lineage>
</organism>
<reference evidence="1" key="1">
    <citation type="submission" date="2023-05" db="EMBL/GenBank/DDBJ databases">
        <authorList>
            <person name="Huff M."/>
        </authorList>
    </citation>
    <scope>NUCLEOTIDE SEQUENCE</scope>
</reference>
<protein>
    <submittedName>
        <fullName evidence="1">Uncharacterized protein</fullName>
    </submittedName>
</protein>
<sequence length="123" mass="14803">MVRYGPTPINFQQMWTTHESFKDYVLKIWEENSDESGLWHLVGKLKRLRTTLRMWNKEVFGWTQEHIQQLEKELEELDASLQLAHSKEIKYTYLTTKVELDTWEKRERDAPSTNSKAKVDCER</sequence>
<evidence type="ECO:0000313" key="2">
    <source>
        <dbReference type="Proteomes" id="UP000834106"/>
    </source>
</evidence>
<proteinExistence type="predicted"/>
<dbReference type="Proteomes" id="UP000834106">
    <property type="component" value="Chromosome 4"/>
</dbReference>
<evidence type="ECO:0000313" key="1">
    <source>
        <dbReference type="EMBL" id="CAI9759097.1"/>
    </source>
</evidence>
<name>A0AAD1Z2E9_9LAMI</name>